<keyword evidence="3" id="KW-1185">Reference proteome</keyword>
<dbReference type="EMBL" id="JBHSQJ010000031">
    <property type="protein sequence ID" value="MFC5907243.1"/>
    <property type="molecule type" value="Genomic_DNA"/>
</dbReference>
<protein>
    <recommendedName>
        <fullName evidence="4">WXG100 family type VII secretion target</fullName>
    </recommendedName>
</protein>
<dbReference type="Gene3D" id="1.10.287.1060">
    <property type="entry name" value="ESAT-6-like"/>
    <property type="match status" value="1"/>
</dbReference>
<comment type="caution">
    <text evidence="2">The sequence shown here is derived from an EMBL/GenBank/DDBJ whole genome shotgun (WGS) entry which is preliminary data.</text>
</comment>
<dbReference type="RefSeq" id="WP_380581466.1">
    <property type="nucleotide sequence ID" value="NZ_JBHSQJ010000031.1"/>
</dbReference>
<feature type="compositionally biased region" description="Polar residues" evidence="1">
    <location>
        <begin position="1"/>
        <end position="10"/>
    </location>
</feature>
<reference evidence="3" key="1">
    <citation type="journal article" date="2019" name="Int. J. Syst. Evol. Microbiol.">
        <title>The Global Catalogue of Microorganisms (GCM) 10K type strain sequencing project: providing services to taxonomists for standard genome sequencing and annotation.</title>
        <authorList>
            <consortium name="The Broad Institute Genomics Platform"/>
            <consortium name="The Broad Institute Genome Sequencing Center for Infectious Disease"/>
            <person name="Wu L."/>
            <person name="Ma J."/>
        </authorList>
    </citation>
    <scope>NUCLEOTIDE SEQUENCE [LARGE SCALE GENOMIC DNA]</scope>
    <source>
        <strain evidence="3">JCM 4816</strain>
    </source>
</reference>
<proteinExistence type="predicted"/>
<organism evidence="2 3">
    <name type="scientific">Streptacidiphilus monticola</name>
    <dbReference type="NCBI Taxonomy" id="2161674"/>
    <lineage>
        <taxon>Bacteria</taxon>
        <taxon>Bacillati</taxon>
        <taxon>Actinomycetota</taxon>
        <taxon>Actinomycetes</taxon>
        <taxon>Kitasatosporales</taxon>
        <taxon>Streptomycetaceae</taxon>
        <taxon>Streptacidiphilus</taxon>
    </lineage>
</organism>
<dbReference type="Proteomes" id="UP001596174">
    <property type="component" value="Unassembled WGS sequence"/>
</dbReference>
<evidence type="ECO:0000313" key="2">
    <source>
        <dbReference type="EMBL" id="MFC5907243.1"/>
    </source>
</evidence>
<feature type="region of interest" description="Disordered" evidence="1">
    <location>
        <begin position="1"/>
        <end position="42"/>
    </location>
</feature>
<sequence>MYDTSGQLTDQSRKQFPDLDGTPDAITTTSGGGPTSTVHPDALRSAGANADALGSRVLAELGAPGPDVTAAAGDLSGWRTGGALGTAWEVWQQQYQVLANTLTEIGRNLTVHADDSTQTDHQIAARMRAL</sequence>
<evidence type="ECO:0000256" key="1">
    <source>
        <dbReference type="SAM" id="MobiDB-lite"/>
    </source>
</evidence>
<evidence type="ECO:0000313" key="3">
    <source>
        <dbReference type="Proteomes" id="UP001596174"/>
    </source>
</evidence>
<gene>
    <name evidence="2" type="ORF">ACFP3V_08430</name>
</gene>
<evidence type="ECO:0008006" key="4">
    <source>
        <dbReference type="Google" id="ProtNLM"/>
    </source>
</evidence>
<name>A0ABW1FYC4_9ACTN</name>
<accession>A0ABW1FYC4</accession>